<dbReference type="AlphaFoldDB" id="A0A0F9VDP4"/>
<reference evidence="1" key="1">
    <citation type="journal article" date="2015" name="Nature">
        <title>Complex archaea that bridge the gap between prokaryotes and eukaryotes.</title>
        <authorList>
            <person name="Spang A."/>
            <person name="Saw J.H."/>
            <person name="Jorgensen S.L."/>
            <person name="Zaremba-Niedzwiedzka K."/>
            <person name="Martijn J."/>
            <person name="Lind A.E."/>
            <person name="van Eijk R."/>
            <person name="Schleper C."/>
            <person name="Guy L."/>
            <person name="Ettema T.J."/>
        </authorList>
    </citation>
    <scope>NUCLEOTIDE SEQUENCE</scope>
</reference>
<gene>
    <name evidence="1" type="ORF">LCGC14_0417670</name>
</gene>
<protein>
    <submittedName>
        <fullName evidence="1">Uncharacterized protein</fullName>
    </submittedName>
</protein>
<sequence length="66" mass="7627">MKAVLKNKKKEPPKPHRLHLEFNCSDEFLKNYEIKMRGNFGGFLMMELGAALSDAVEAKRKELGYK</sequence>
<name>A0A0F9VDP4_9ZZZZ</name>
<accession>A0A0F9VDP4</accession>
<evidence type="ECO:0000313" key="1">
    <source>
        <dbReference type="EMBL" id="KKN71701.1"/>
    </source>
</evidence>
<comment type="caution">
    <text evidence="1">The sequence shown here is derived from an EMBL/GenBank/DDBJ whole genome shotgun (WGS) entry which is preliminary data.</text>
</comment>
<dbReference type="EMBL" id="LAZR01000377">
    <property type="protein sequence ID" value="KKN71701.1"/>
    <property type="molecule type" value="Genomic_DNA"/>
</dbReference>
<organism evidence="1">
    <name type="scientific">marine sediment metagenome</name>
    <dbReference type="NCBI Taxonomy" id="412755"/>
    <lineage>
        <taxon>unclassified sequences</taxon>
        <taxon>metagenomes</taxon>
        <taxon>ecological metagenomes</taxon>
    </lineage>
</organism>
<proteinExistence type="predicted"/>